<protein>
    <submittedName>
        <fullName evidence="2">MarR family transcriptional regulator</fullName>
    </submittedName>
</protein>
<dbReference type="InterPro" id="IPR050313">
    <property type="entry name" value="Carb_Metab_HTH_regulators"/>
</dbReference>
<dbReference type="InterPro" id="IPR036388">
    <property type="entry name" value="WH-like_DNA-bd_sf"/>
</dbReference>
<dbReference type="Pfam" id="PF12840">
    <property type="entry name" value="HTH_20"/>
    <property type="match status" value="1"/>
</dbReference>
<proteinExistence type="predicted"/>
<dbReference type="AlphaFoldDB" id="A0A849AL66"/>
<accession>A0A849AL66</accession>
<dbReference type="SUPFAM" id="SSF46785">
    <property type="entry name" value="Winged helix' DNA-binding domain"/>
    <property type="match status" value="1"/>
</dbReference>
<evidence type="ECO:0000313" key="3">
    <source>
        <dbReference type="Proteomes" id="UP000557772"/>
    </source>
</evidence>
<dbReference type="EMBL" id="JABENB010000003">
    <property type="protein sequence ID" value="NNG41099.1"/>
    <property type="molecule type" value="Genomic_DNA"/>
</dbReference>
<feature type="region of interest" description="Disordered" evidence="1">
    <location>
        <begin position="1"/>
        <end position="24"/>
    </location>
</feature>
<feature type="compositionally biased region" description="Basic and acidic residues" evidence="1">
    <location>
        <begin position="14"/>
        <end position="24"/>
    </location>
</feature>
<dbReference type="PANTHER" id="PTHR30363:SF28">
    <property type="entry name" value="TRANSCRIPTIONAL REGULATORY PROTEIN-RELATED"/>
    <property type="match status" value="1"/>
</dbReference>
<comment type="caution">
    <text evidence="2">The sequence shown here is derived from an EMBL/GenBank/DDBJ whole genome shotgun (WGS) entry which is preliminary data.</text>
</comment>
<name>A0A849AL66_9MICO</name>
<gene>
    <name evidence="2" type="ORF">HJ588_17710</name>
</gene>
<evidence type="ECO:0000256" key="1">
    <source>
        <dbReference type="SAM" id="MobiDB-lite"/>
    </source>
</evidence>
<keyword evidence="3" id="KW-1185">Reference proteome</keyword>
<dbReference type="Proteomes" id="UP000557772">
    <property type="component" value="Unassembled WGS sequence"/>
</dbReference>
<dbReference type="PANTHER" id="PTHR30363">
    <property type="entry name" value="HTH-TYPE TRANSCRIPTIONAL REGULATOR SRLR-RELATED"/>
    <property type="match status" value="1"/>
</dbReference>
<dbReference type="RefSeq" id="WP_171158102.1">
    <property type="nucleotide sequence ID" value="NZ_JABENB010000003.1"/>
</dbReference>
<organism evidence="2 3">
    <name type="scientific">Flexivirga aerilata</name>
    <dbReference type="NCBI Taxonomy" id="1656889"/>
    <lineage>
        <taxon>Bacteria</taxon>
        <taxon>Bacillati</taxon>
        <taxon>Actinomycetota</taxon>
        <taxon>Actinomycetes</taxon>
        <taxon>Micrococcales</taxon>
        <taxon>Dermacoccaceae</taxon>
        <taxon>Flexivirga</taxon>
    </lineage>
</organism>
<dbReference type="Gene3D" id="1.10.10.10">
    <property type="entry name" value="Winged helix-like DNA-binding domain superfamily/Winged helix DNA-binding domain"/>
    <property type="match status" value="1"/>
</dbReference>
<sequence length="242" mass="25722">MIFADGTSCPTGADRPDTESPTRERVLRTVSAEGPITAAELAARLALTSAAVRRHLDCLDADGLIEERERPQPGGRKRGRPARAYVLSETGHAELRGDYDTLATSVLRFMREHSGEAAVTEFARQRAEALAGQVAPAVEAAGPSTDDRTAALAEALTEQGYAASTRPVGNGTPLAGVQLCQGHCPVQHVAAEFPQFCEEEAKVFSVTLGVHVQRLASLAHGDHVCTTFVPTPNAQATERDSR</sequence>
<reference evidence="2 3" key="1">
    <citation type="submission" date="2020-05" db="EMBL/GenBank/DDBJ databases">
        <title>Flexivirga sp. ID2601S isolated from air conditioner.</title>
        <authorList>
            <person name="Kim D.H."/>
        </authorList>
    </citation>
    <scope>NUCLEOTIDE SEQUENCE [LARGE SCALE GENOMIC DNA]</scope>
    <source>
        <strain evidence="2 3">ID2601S</strain>
    </source>
</reference>
<dbReference type="InterPro" id="IPR036390">
    <property type="entry name" value="WH_DNA-bd_sf"/>
</dbReference>
<evidence type="ECO:0000313" key="2">
    <source>
        <dbReference type="EMBL" id="NNG41099.1"/>
    </source>
</evidence>